<dbReference type="EMBL" id="JBDODL010000265">
    <property type="protein sequence ID" value="MES1919359.1"/>
    <property type="molecule type" value="Genomic_DNA"/>
</dbReference>
<dbReference type="InterPro" id="IPR016035">
    <property type="entry name" value="Acyl_Trfase/lysoPLipase"/>
</dbReference>
<dbReference type="PANTHER" id="PTHR10728">
    <property type="entry name" value="CYTOSOLIC PHOSPHOLIPASE A2"/>
    <property type="match status" value="1"/>
</dbReference>
<evidence type="ECO:0000313" key="2">
    <source>
        <dbReference type="Proteomes" id="UP001439008"/>
    </source>
</evidence>
<reference evidence="1 2" key="1">
    <citation type="journal article" date="2024" name="BMC Biol.">
        <title>Comparative genomics of Ascetosporea gives new insight into the evolutionary basis for animal parasitism in Rhizaria.</title>
        <authorList>
            <person name="Hiltunen Thoren M."/>
            <person name="Onut-Brannstrom I."/>
            <person name="Alfjorden A."/>
            <person name="Peckova H."/>
            <person name="Swords F."/>
            <person name="Hooper C."/>
            <person name="Holzer A.S."/>
            <person name="Bass D."/>
            <person name="Burki F."/>
        </authorList>
    </citation>
    <scope>NUCLEOTIDE SEQUENCE [LARGE SCALE GENOMIC DNA]</scope>
    <source>
        <strain evidence="1">20-A016</strain>
    </source>
</reference>
<organism evidence="1 2">
    <name type="scientific">Bonamia ostreae</name>
    <dbReference type="NCBI Taxonomy" id="126728"/>
    <lineage>
        <taxon>Eukaryota</taxon>
        <taxon>Sar</taxon>
        <taxon>Rhizaria</taxon>
        <taxon>Endomyxa</taxon>
        <taxon>Ascetosporea</taxon>
        <taxon>Haplosporida</taxon>
        <taxon>Bonamia</taxon>
    </lineage>
</organism>
<dbReference type="PANTHER" id="PTHR10728:SF40">
    <property type="entry name" value="PATATIN FAMILY PROTEIN"/>
    <property type="match status" value="1"/>
</dbReference>
<protein>
    <submittedName>
        <fullName evidence="1">Uncharacterized protein</fullName>
    </submittedName>
</protein>
<gene>
    <name evidence="1" type="ORF">MHBO_001205</name>
</gene>
<dbReference type="SUPFAM" id="SSF52151">
    <property type="entry name" value="FabD/lysophospholipase-like"/>
    <property type="match status" value="1"/>
</dbReference>
<comment type="caution">
    <text evidence="1">The sequence shown here is derived from an EMBL/GenBank/DDBJ whole genome shotgun (WGS) entry which is preliminary data.</text>
</comment>
<proteinExistence type="predicted"/>
<dbReference type="Proteomes" id="UP001439008">
    <property type="component" value="Unassembled WGS sequence"/>
</dbReference>
<evidence type="ECO:0000313" key="1">
    <source>
        <dbReference type="EMBL" id="MES1919359.1"/>
    </source>
</evidence>
<dbReference type="Gene3D" id="3.40.1090.10">
    <property type="entry name" value="Cytosolic phospholipase A2 catalytic domain"/>
    <property type="match status" value="1"/>
</dbReference>
<keyword evidence="2" id="KW-1185">Reference proteome</keyword>
<accession>A0ABV2AIN7</accession>
<sequence>MPIIAILARYPNENSHTEELVEITTKNVNFEETKVSMDVDAFGRKFQHGVTVGKGYKVFLSKIMAISGSFYGIKGYEAVGFTCLSKWFIDILKSLPNDTLNELKVVNSPRIPNPFFKTTEQNIEEHLLDQNISSLEEIEVVDYGCISSLTVNPALRRNCSVIFITVTCALNTLSDYQKSIGKFVKKYKEKTKFEFPRSFLDKKVDELNYEKEDNFIFESENSLVIVYGSNFDLEGTKDYSFLKMLYEEKEFESLFNLGKSHVNKTINMVASRLSKFIKRQ</sequence>
<name>A0ABV2AIN7_9EUKA</name>